<feature type="compositionally biased region" description="Basic and acidic residues" evidence="1">
    <location>
        <begin position="98"/>
        <end position="120"/>
    </location>
</feature>
<name>A0A839XWL1_9PSEU</name>
<dbReference type="RefSeq" id="WP_183783731.1">
    <property type="nucleotide sequence ID" value="NZ_JACIBS010000001.1"/>
</dbReference>
<organism evidence="2 3">
    <name type="scientific">Prauserella sediminis</name>
    <dbReference type="NCBI Taxonomy" id="577680"/>
    <lineage>
        <taxon>Bacteria</taxon>
        <taxon>Bacillati</taxon>
        <taxon>Actinomycetota</taxon>
        <taxon>Actinomycetes</taxon>
        <taxon>Pseudonocardiales</taxon>
        <taxon>Pseudonocardiaceae</taxon>
        <taxon>Prauserella</taxon>
        <taxon>Prauserella salsuginis group</taxon>
    </lineage>
</organism>
<protein>
    <submittedName>
        <fullName evidence="2">Uncharacterized protein</fullName>
    </submittedName>
</protein>
<gene>
    <name evidence="2" type="ORF">FB384_003079</name>
</gene>
<feature type="region of interest" description="Disordered" evidence="1">
    <location>
        <begin position="69"/>
        <end position="131"/>
    </location>
</feature>
<proteinExistence type="predicted"/>
<evidence type="ECO:0000313" key="3">
    <source>
        <dbReference type="Proteomes" id="UP000564573"/>
    </source>
</evidence>
<sequence>MSSMDFRAGPCRFGNHGAGYLQNMVHIPEQQENDNANMAELAESARAVGIFATAHMSKAELIEAIRQQRETNAVLRADPQRTDEPDADRRPSATKPSDQPRSDRQRTGRRRAGDRTDQRAAARRLAGGITG</sequence>
<dbReference type="AlphaFoldDB" id="A0A839XWL1"/>
<feature type="compositionally biased region" description="Basic and acidic residues" evidence="1">
    <location>
        <begin position="78"/>
        <end position="91"/>
    </location>
</feature>
<keyword evidence="3" id="KW-1185">Reference proteome</keyword>
<evidence type="ECO:0000313" key="2">
    <source>
        <dbReference type="EMBL" id="MBB3664175.1"/>
    </source>
</evidence>
<dbReference type="Proteomes" id="UP000564573">
    <property type="component" value="Unassembled WGS sequence"/>
</dbReference>
<accession>A0A839XWL1</accession>
<dbReference type="EMBL" id="JACIBS010000001">
    <property type="protein sequence ID" value="MBB3664175.1"/>
    <property type="molecule type" value="Genomic_DNA"/>
</dbReference>
<reference evidence="2 3" key="1">
    <citation type="submission" date="2020-08" db="EMBL/GenBank/DDBJ databases">
        <title>Sequencing the genomes of 1000 actinobacteria strains.</title>
        <authorList>
            <person name="Klenk H.-P."/>
        </authorList>
    </citation>
    <scope>NUCLEOTIDE SEQUENCE [LARGE SCALE GENOMIC DNA]</scope>
    <source>
        <strain evidence="2 3">DSM 45267</strain>
    </source>
</reference>
<comment type="caution">
    <text evidence="2">The sequence shown here is derived from an EMBL/GenBank/DDBJ whole genome shotgun (WGS) entry which is preliminary data.</text>
</comment>
<evidence type="ECO:0000256" key="1">
    <source>
        <dbReference type="SAM" id="MobiDB-lite"/>
    </source>
</evidence>